<organism evidence="2 3">
    <name type="scientific">Candidatus Woesebacteria bacterium GW2011_GWA2_33_28</name>
    <dbReference type="NCBI Taxonomy" id="1618561"/>
    <lineage>
        <taxon>Bacteria</taxon>
        <taxon>Candidatus Woeseibacteriota</taxon>
    </lineage>
</organism>
<comment type="caution">
    <text evidence="2">The sequence shown here is derived from an EMBL/GenBank/DDBJ whole genome shotgun (WGS) entry which is preliminary data.</text>
</comment>
<dbReference type="Gene3D" id="3.40.50.300">
    <property type="entry name" value="P-loop containing nucleotide triphosphate hydrolases"/>
    <property type="match status" value="1"/>
</dbReference>
<dbReference type="PANTHER" id="PTHR43581">
    <property type="entry name" value="ATP/GTP PHOSPHATASE"/>
    <property type="match status" value="1"/>
</dbReference>
<dbReference type="SUPFAM" id="SSF52540">
    <property type="entry name" value="P-loop containing nucleoside triphosphate hydrolases"/>
    <property type="match status" value="1"/>
</dbReference>
<dbReference type="Pfam" id="PF13304">
    <property type="entry name" value="AAA_21"/>
    <property type="match status" value="1"/>
</dbReference>
<dbReference type="PATRIC" id="fig|1618561.3.peg.1010"/>
<evidence type="ECO:0000313" key="3">
    <source>
        <dbReference type="Proteomes" id="UP000033995"/>
    </source>
</evidence>
<name>A0A0F9ZPN6_9BACT</name>
<gene>
    <name evidence="2" type="ORF">UR38_C0013G0018</name>
</gene>
<evidence type="ECO:0000259" key="1">
    <source>
        <dbReference type="Pfam" id="PF13304"/>
    </source>
</evidence>
<dbReference type="EMBL" id="LBOZ01000013">
    <property type="protein sequence ID" value="KKP46233.1"/>
    <property type="molecule type" value="Genomic_DNA"/>
</dbReference>
<proteinExistence type="predicted"/>
<protein>
    <recommendedName>
        <fullName evidence="1">ATPase AAA-type core domain-containing protein</fullName>
    </recommendedName>
</protein>
<evidence type="ECO:0000313" key="2">
    <source>
        <dbReference type="EMBL" id="KKP46233.1"/>
    </source>
</evidence>
<reference evidence="2 3" key="1">
    <citation type="journal article" date="2015" name="Nature">
        <title>rRNA introns, odd ribosomes, and small enigmatic genomes across a large radiation of phyla.</title>
        <authorList>
            <person name="Brown C.T."/>
            <person name="Hug L.A."/>
            <person name="Thomas B.C."/>
            <person name="Sharon I."/>
            <person name="Castelle C.J."/>
            <person name="Singh A."/>
            <person name="Wilkins M.J."/>
            <person name="Williams K.H."/>
            <person name="Banfield J.F."/>
        </authorList>
    </citation>
    <scope>NUCLEOTIDE SEQUENCE [LARGE SCALE GENOMIC DNA]</scope>
</reference>
<accession>A0A0F9ZPN6</accession>
<feature type="domain" description="ATPase AAA-type core" evidence="1">
    <location>
        <begin position="36"/>
        <end position="335"/>
    </location>
</feature>
<sequence>MFIKKITIKNFRLFRSEEAFEIDDLNVPDNNEGSGLNLFVGENGCGKTSLLEAFALPLLSYMAEGFSLNDFFDPNEKTNIQIFSKQNFDFKGTVPNQKIPYKGKGFLFEAGVRARESKSYLSSIVVNDQKYIKADGETKPEDGKPDLRVGVNNPWSGSRFNENDVLFLDKKRTYQIRSGTYNPTRFDRLMEDFDFQYLKQKNNPLDYNEKIKDVSNNIENEFLKNAINKFKEISGENISLSYINNWTPHNKAFFAIEKENKQFISLDNLGSGYEMIFSLLYSFYLSQQSNKQLIVFIDEPELHLHPKLQEDFVKIILEFSKTAQIILATHSPLFVKQVLYNEKVQVSVLIKENDEVKIAKIDNRVLPYLSSNEINFIAFGLPTEEYHNELYEELKIRDDNNRTTPLNLKDFDLIFFQKDKHELANYPYNKVDNQVSIHTHLRTQIHHRGTAGQANIIQIKQSIEKMREFIV</sequence>
<dbReference type="PANTHER" id="PTHR43581:SF4">
    <property type="entry name" value="ATP_GTP PHOSPHATASE"/>
    <property type="match status" value="1"/>
</dbReference>
<dbReference type="GO" id="GO:0016887">
    <property type="term" value="F:ATP hydrolysis activity"/>
    <property type="evidence" value="ECO:0007669"/>
    <property type="project" value="InterPro"/>
</dbReference>
<dbReference type="GO" id="GO:0005524">
    <property type="term" value="F:ATP binding"/>
    <property type="evidence" value="ECO:0007669"/>
    <property type="project" value="InterPro"/>
</dbReference>
<dbReference type="InterPro" id="IPR027417">
    <property type="entry name" value="P-loop_NTPase"/>
</dbReference>
<dbReference type="InterPro" id="IPR003959">
    <property type="entry name" value="ATPase_AAA_core"/>
</dbReference>
<dbReference type="Proteomes" id="UP000033995">
    <property type="component" value="Unassembled WGS sequence"/>
</dbReference>
<dbReference type="InterPro" id="IPR051396">
    <property type="entry name" value="Bact_Antivir_Def_Nuclease"/>
</dbReference>
<dbReference type="AlphaFoldDB" id="A0A0F9ZPN6"/>